<comment type="similarity">
    <text evidence="3">Belongs to the SOWAH family.</text>
</comment>
<organism evidence="7 8">
    <name type="scientific">Scleropages formosus</name>
    <name type="common">Asian bonytongue</name>
    <name type="synonym">Osteoglossum formosum</name>
    <dbReference type="NCBI Taxonomy" id="113540"/>
    <lineage>
        <taxon>Eukaryota</taxon>
        <taxon>Metazoa</taxon>
        <taxon>Chordata</taxon>
        <taxon>Craniata</taxon>
        <taxon>Vertebrata</taxon>
        <taxon>Euteleostomi</taxon>
        <taxon>Actinopterygii</taxon>
        <taxon>Neopterygii</taxon>
        <taxon>Teleostei</taxon>
        <taxon>Osteoglossocephala</taxon>
        <taxon>Osteoglossomorpha</taxon>
        <taxon>Osteoglossiformes</taxon>
        <taxon>Osteoglossidae</taxon>
        <taxon>Scleropages</taxon>
    </lineage>
</organism>
<keyword evidence="1" id="KW-0677">Repeat</keyword>
<dbReference type="AlphaFoldDB" id="A0A8C9SVV0"/>
<evidence type="ECO:0000256" key="4">
    <source>
        <dbReference type="PROSITE-ProRule" id="PRU00023"/>
    </source>
</evidence>
<proteinExistence type="inferred from homology"/>
<dbReference type="Pfam" id="PF12796">
    <property type="entry name" value="Ank_2"/>
    <property type="match status" value="1"/>
</dbReference>
<keyword evidence="2 4" id="KW-0040">ANK repeat</keyword>
<dbReference type="InterPro" id="IPR036770">
    <property type="entry name" value="Ankyrin_rpt-contain_sf"/>
</dbReference>
<dbReference type="SUPFAM" id="SSF48403">
    <property type="entry name" value="Ankyrin repeat"/>
    <property type="match status" value="1"/>
</dbReference>
<feature type="domain" description="SOWAHA-C winged helix-turn-helix" evidence="6">
    <location>
        <begin position="3"/>
        <end position="86"/>
    </location>
</feature>
<reference evidence="7 8" key="1">
    <citation type="submission" date="2019-04" db="EMBL/GenBank/DDBJ databases">
        <authorList>
            <consortium name="Wellcome Sanger Institute Data Sharing"/>
        </authorList>
    </citation>
    <scope>NUCLEOTIDE SEQUENCE [LARGE SCALE GENOMIC DNA]</scope>
</reference>
<dbReference type="OrthoDB" id="60433at2759"/>
<evidence type="ECO:0000313" key="8">
    <source>
        <dbReference type="Proteomes" id="UP000694397"/>
    </source>
</evidence>
<dbReference type="SMART" id="SM00248">
    <property type="entry name" value="ANK"/>
    <property type="match status" value="2"/>
</dbReference>
<evidence type="ECO:0000256" key="5">
    <source>
        <dbReference type="SAM" id="MobiDB-lite"/>
    </source>
</evidence>
<dbReference type="PROSITE" id="PS50297">
    <property type="entry name" value="ANK_REP_REGION"/>
    <property type="match status" value="1"/>
</dbReference>
<dbReference type="PROSITE" id="PS50088">
    <property type="entry name" value="ANK_REPEAT"/>
    <property type="match status" value="1"/>
</dbReference>
<reference evidence="7" key="2">
    <citation type="submission" date="2025-08" db="UniProtKB">
        <authorList>
            <consortium name="Ensembl"/>
        </authorList>
    </citation>
    <scope>IDENTIFICATION</scope>
</reference>
<feature type="repeat" description="ANK" evidence="4">
    <location>
        <begin position="299"/>
        <end position="320"/>
    </location>
</feature>
<dbReference type="Proteomes" id="UP000694397">
    <property type="component" value="Chromosome 6"/>
</dbReference>
<dbReference type="PANTHER" id="PTHR14491:SF3">
    <property type="entry name" value="ANKYRIN REPEAT DOMAIN-CONTAINING PROTEIN SOWAHB"/>
    <property type="match status" value="1"/>
</dbReference>
<dbReference type="Pfam" id="PF25877">
    <property type="entry name" value="WHD_SOWAH"/>
    <property type="match status" value="1"/>
</dbReference>
<dbReference type="PANTHER" id="PTHR14491">
    <property type="entry name" value="SOSONDOWAH, ISOFORM G"/>
    <property type="match status" value="1"/>
</dbReference>
<accession>A0A8C9SVV0</accession>
<evidence type="ECO:0000256" key="3">
    <source>
        <dbReference type="ARBA" id="ARBA00038122"/>
    </source>
</evidence>
<evidence type="ECO:0000256" key="2">
    <source>
        <dbReference type="ARBA" id="ARBA00023043"/>
    </source>
</evidence>
<dbReference type="InterPro" id="IPR058889">
    <property type="entry name" value="WHD_SOWAHA-C"/>
</dbReference>
<reference evidence="7" key="3">
    <citation type="submission" date="2025-09" db="UniProtKB">
        <authorList>
            <consortium name="Ensembl"/>
        </authorList>
    </citation>
    <scope>IDENTIFICATION</scope>
</reference>
<name>A0A8C9SVV0_SCLFO</name>
<dbReference type="GeneTree" id="ENSGT00950000183003"/>
<keyword evidence="8" id="KW-1185">Reference proteome</keyword>
<dbReference type="InterPro" id="IPR002110">
    <property type="entry name" value="Ankyrin_rpt"/>
</dbReference>
<dbReference type="Ensembl" id="ENSSFOT00015055675.1">
    <property type="protein sequence ID" value="ENSSFOP00015044863.1"/>
    <property type="gene ID" value="ENSSFOG00015024699.1"/>
</dbReference>
<sequence>MALSQGAVLSFLRSRGGRVRNAELLGHFWRFLREGEHEDRARNRELFKRFVNAVAVVQQQRDGAALVVLRRKFREKRESPSRSSSSSSRRRRSSEEVLASAGILHLRGESACEQQQHQPPKVTPGPTRDEVAVPLRSGASRSRRELRSRMCRSLGADLDQPFPEDVVSARRNRLYLLSSSLSINYPLSTYSRTHRSPAGPEARSGTACAIRGPYGQRSVPVPLDPKEHDWLLKAASGSWTEIYALFREEPTLLDKRDFISGYTLLHWIAKHGDHRVLNTLWYGVNKAGMDLDVDARTTCGYTPLHLAAIHGHKKMIRLLVHKFKAKVTLRDTSGKRPWQYLASSGSGDLLQLLGSPKSGNLQASLCLSLSDVVVFSSSGVLRTRLCSYLGVMILTVIAAF</sequence>
<evidence type="ECO:0000313" key="7">
    <source>
        <dbReference type="Ensembl" id="ENSSFOP00015044863.1"/>
    </source>
</evidence>
<dbReference type="Gene3D" id="1.25.40.20">
    <property type="entry name" value="Ankyrin repeat-containing domain"/>
    <property type="match status" value="1"/>
</dbReference>
<evidence type="ECO:0000256" key="1">
    <source>
        <dbReference type="ARBA" id="ARBA00022737"/>
    </source>
</evidence>
<protein>
    <recommendedName>
        <fullName evidence="6">SOWAHA-C winged helix-turn-helix domain-containing protein</fullName>
    </recommendedName>
</protein>
<evidence type="ECO:0000259" key="6">
    <source>
        <dbReference type="Pfam" id="PF25877"/>
    </source>
</evidence>
<feature type="region of interest" description="Disordered" evidence="5">
    <location>
        <begin position="109"/>
        <end position="144"/>
    </location>
</feature>